<dbReference type="SUPFAM" id="SSF55729">
    <property type="entry name" value="Acyl-CoA N-acyltransferases (Nat)"/>
    <property type="match status" value="1"/>
</dbReference>
<feature type="binding site" evidence="4">
    <location>
        <begin position="120"/>
        <end position="121"/>
    </location>
    <ligand>
        <name>acetyl-CoA</name>
        <dbReference type="ChEBI" id="CHEBI:57288"/>
    </ligand>
</feature>
<dbReference type="Gene3D" id="3.30.1050.10">
    <property type="entry name" value="SCP2 sterol-binding domain"/>
    <property type="match status" value="1"/>
</dbReference>
<dbReference type="InterPro" id="IPR000182">
    <property type="entry name" value="GNAT_dom"/>
</dbReference>
<gene>
    <name evidence="6" type="ORF">HNR67_002386</name>
</gene>
<dbReference type="Pfam" id="PF13530">
    <property type="entry name" value="SCP2_2"/>
    <property type="match status" value="1"/>
</dbReference>
<feature type="active site" description="Proton acceptor; via carboxylate" evidence="4">
    <location>
        <position position="402"/>
    </location>
</feature>
<dbReference type="GO" id="GO:0030649">
    <property type="term" value="P:aminoglycoside antibiotic catabolic process"/>
    <property type="evidence" value="ECO:0007669"/>
    <property type="project" value="TreeGrafter"/>
</dbReference>
<evidence type="ECO:0000256" key="3">
    <source>
        <dbReference type="ARBA" id="ARBA00023315"/>
    </source>
</evidence>
<dbReference type="HAMAP" id="MF_01812">
    <property type="entry name" value="Eis"/>
    <property type="match status" value="1"/>
</dbReference>
<dbReference type="InterPro" id="IPR036527">
    <property type="entry name" value="SCP2_sterol-bd_dom_sf"/>
</dbReference>
<dbReference type="RefSeq" id="WP_185002115.1">
    <property type="nucleotide sequence ID" value="NZ_BAAAUI010000029.1"/>
</dbReference>
<dbReference type="PANTHER" id="PTHR37817:SF1">
    <property type="entry name" value="N-ACETYLTRANSFERASE EIS"/>
    <property type="match status" value="1"/>
</dbReference>
<dbReference type="AlphaFoldDB" id="A0A7W7FTC3"/>
<protein>
    <submittedName>
        <fullName evidence="6">Putative acetyltransferase</fullName>
    </submittedName>
</protein>
<feature type="binding site" evidence="4">
    <location>
        <begin position="83"/>
        <end position="85"/>
    </location>
    <ligand>
        <name>acetyl-CoA</name>
        <dbReference type="ChEBI" id="CHEBI:57288"/>
    </ligand>
</feature>
<dbReference type="SUPFAM" id="SSF55718">
    <property type="entry name" value="SCP-like"/>
    <property type="match status" value="1"/>
</dbReference>
<evidence type="ECO:0000313" key="7">
    <source>
        <dbReference type="Proteomes" id="UP000533598"/>
    </source>
</evidence>
<evidence type="ECO:0000256" key="2">
    <source>
        <dbReference type="ARBA" id="ARBA00022679"/>
    </source>
</evidence>
<evidence type="ECO:0000256" key="1">
    <source>
        <dbReference type="ARBA" id="ARBA00009213"/>
    </source>
</evidence>
<keyword evidence="3 4" id="KW-0012">Acyltransferase</keyword>
<accession>A0A7W7FTC3</accession>
<organism evidence="6 7">
    <name type="scientific">Crossiella cryophila</name>
    <dbReference type="NCBI Taxonomy" id="43355"/>
    <lineage>
        <taxon>Bacteria</taxon>
        <taxon>Bacillati</taxon>
        <taxon>Actinomycetota</taxon>
        <taxon>Actinomycetes</taxon>
        <taxon>Pseudonocardiales</taxon>
        <taxon>Pseudonocardiaceae</taxon>
        <taxon>Crossiella</taxon>
    </lineage>
</organism>
<evidence type="ECO:0000256" key="4">
    <source>
        <dbReference type="HAMAP-Rule" id="MF_01812"/>
    </source>
</evidence>
<dbReference type="Proteomes" id="UP000533598">
    <property type="component" value="Unassembled WGS sequence"/>
</dbReference>
<dbReference type="Pfam" id="PF17668">
    <property type="entry name" value="Acetyltransf_17"/>
    <property type="match status" value="1"/>
</dbReference>
<evidence type="ECO:0000259" key="5">
    <source>
        <dbReference type="PROSITE" id="PS51186"/>
    </source>
</evidence>
<dbReference type="InterPro" id="IPR022902">
    <property type="entry name" value="NAcTrfase_Eis"/>
</dbReference>
<dbReference type="Pfam" id="PF13527">
    <property type="entry name" value="Acetyltransf_9"/>
    <property type="match status" value="1"/>
</dbReference>
<comment type="subunit">
    <text evidence="4">Homohexamer; trimer of dimers.</text>
</comment>
<name>A0A7W7FTC3_9PSEU</name>
<dbReference type="GO" id="GO:0034069">
    <property type="term" value="F:aminoglycoside N-acetyltransferase activity"/>
    <property type="evidence" value="ECO:0007669"/>
    <property type="project" value="TreeGrafter"/>
</dbReference>
<dbReference type="InterPro" id="IPR025559">
    <property type="entry name" value="Eis_dom"/>
</dbReference>
<dbReference type="Gene3D" id="3.40.630.30">
    <property type="match status" value="2"/>
</dbReference>
<dbReference type="PROSITE" id="PS51186">
    <property type="entry name" value="GNAT"/>
    <property type="match status" value="1"/>
</dbReference>
<comment type="similarity">
    <text evidence="1 4">Belongs to the acetyltransferase Eis family.</text>
</comment>
<evidence type="ECO:0000313" key="6">
    <source>
        <dbReference type="EMBL" id="MBB4676268.1"/>
    </source>
</evidence>
<sequence length="402" mass="44036">MTSSLTVRPLTADTLSAHLDVCRTAFYAEADEPTRAMHLRLWEPARFRGVFDGDELIGGGGIWPRRITLPGTGPQPFAGVTMVAVAPGHRRRGALTGLMRSLLHDLHAEGADPLAALWASEGGIYGRFGYGIAVEASRVEIAKGTRFLSTVDTGPDRVREVSRAVAEPLIRELHAKVAAQQVGWLERDEPTWEYRLLDGPPQRGGKQAWRFAVHPEGYALFRVDAAHDGVKLAVQEIVTTTATGHAAIWRHLLDSDLVSSVDYWGCAPDEPLRHLLADPRAVRIERDDSLWVRLVDVHRALPMRTYAGPLATVLELTDEFCPWNAGRWRLRVDAAGQAELTRTEDAPELTLSSTTLGSVFLGGVRLTTLAAAGRVREHRPGAVAALSRAFLVDPAPHTMEIF</sequence>
<dbReference type="EMBL" id="JACHMH010000001">
    <property type="protein sequence ID" value="MBB4676268.1"/>
    <property type="molecule type" value="Genomic_DNA"/>
</dbReference>
<feature type="active site" description="Proton donor" evidence="4">
    <location>
        <position position="125"/>
    </location>
</feature>
<feature type="binding site" evidence="4">
    <location>
        <begin position="91"/>
        <end position="96"/>
    </location>
    <ligand>
        <name>acetyl-CoA</name>
        <dbReference type="ChEBI" id="CHEBI:57288"/>
    </ligand>
</feature>
<dbReference type="InterPro" id="IPR016181">
    <property type="entry name" value="Acyl_CoA_acyltransferase"/>
</dbReference>
<dbReference type="CDD" id="cd04301">
    <property type="entry name" value="NAT_SF"/>
    <property type="match status" value="1"/>
</dbReference>
<reference evidence="6 7" key="1">
    <citation type="submission" date="2020-08" db="EMBL/GenBank/DDBJ databases">
        <title>Sequencing the genomes of 1000 actinobacteria strains.</title>
        <authorList>
            <person name="Klenk H.-P."/>
        </authorList>
    </citation>
    <scope>NUCLEOTIDE SEQUENCE [LARGE SCALE GENOMIC DNA]</scope>
    <source>
        <strain evidence="6 7">DSM 44230</strain>
    </source>
</reference>
<feature type="domain" description="N-acetyltransferase" evidence="5">
    <location>
        <begin position="5"/>
        <end position="152"/>
    </location>
</feature>
<dbReference type="InterPro" id="IPR041380">
    <property type="entry name" value="Acetyltransf_17"/>
</dbReference>
<keyword evidence="7" id="KW-1185">Reference proteome</keyword>
<proteinExistence type="inferred from homology"/>
<comment type="caution">
    <text evidence="6">The sequence shown here is derived from an EMBL/GenBank/DDBJ whole genome shotgun (WGS) entry which is preliminary data.</text>
</comment>
<dbReference type="NCBIfam" id="NF002367">
    <property type="entry name" value="PRK01346.1-4"/>
    <property type="match status" value="1"/>
</dbReference>
<keyword evidence="2 4" id="KW-0808">Transferase</keyword>
<dbReference type="InterPro" id="IPR051554">
    <property type="entry name" value="Acetyltransferase_Eis"/>
</dbReference>
<dbReference type="PANTHER" id="PTHR37817">
    <property type="entry name" value="N-ACETYLTRANSFERASE EIS"/>
    <property type="match status" value="1"/>
</dbReference>